<keyword evidence="4" id="KW-1185">Reference proteome</keyword>
<accession>A0A6H0Y4R8</accession>
<feature type="transmembrane region" description="Helical" evidence="2">
    <location>
        <begin position="123"/>
        <end position="144"/>
    </location>
</feature>
<name>A0A6H0Y4R8_9PEZI</name>
<dbReference type="EMBL" id="CP051143">
    <property type="protein sequence ID" value="QIX01993.1"/>
    <property type="molecule type" value="Genomic_DNA"/>
</dbReference>
<evidence type="ECO:0000313" key="4">
    <source>
        <dbReference type="Proteomes" id="UP000503462"/>
    </source>
</evidence>
<dbReference type="Proteomes" id="UP000503462">
    <property type="component" value="Chromosome 5"/>
</dbReference>
<evidence type="ECO:0000256" key="1">
    <source>
        <dbReference type="SAM" id="MobiDB-lite"/>
    </source>
</evidence>
<dbReference type="AlphaFoldDB" id="A0A6H0Y4R8"/>
<keyword evidence="2" id="KW-0472">Membrane</keyword>
<keyword evidence="2" id="KW-0812">Transmembrane</keyword>
<dbReference type="OrthoDB" id="5342924at2759"/>
<keyword evidence="2" id="KW-1133">Transmembrane helix</keyword>
<proteinExistence type="predicted"/>
<feature type="transmembrane region" description="Helical" evidence="2">
    <location>
        <begin position="165"/>
        <end position="186"/>
    </location>
</feature>
<evidence type="ECO:0000256" key="2">
    <source>
        <dbReference type="SAM" id="Phobius"/>
    </source>
</evidence>
<evidence type="ECO:0000313" key="3">
    <source>
        <dbReference type="EMBL" id="QIX01993.1"/>
    </source>
</evidence>
<organism evidence="3 4">
    <name type="scientific">Peltaster fructicola</name>
    <dbReference type="NCBI Taxonomy" id="286661"/>
    <lineage>
        <taxon>Eukaryota</taxon>
        <taxon>Fungi</taxon>
        <taxon>Dikarya</taxon>
        <taxon>Ascomycota</taxon>
        <taxon>Pezizomycotina</taxon>
        <taxon>Dothideomycetes</taxon>
        <taxon>Dothideomycetes incertae sedis</taxon>
        <taxon>Peltaster</taxon>
    </lineage>
</organism>
<reference evidence="3 4" key="1">
    <citation type="journal article" date="2016" name="Sci. Rep.">
        <title>Peltaster fructicola genome reveals evolution from an invasive phytopathogen to an ectophytic parasite.</title>
        <authorList>
            <person name="Xu C."/>
            <person name="Chen H."/>
            <person name="Gleason M.L."/>
            <person name="Xu J.R."/>
            <person name="Liu H."/>
            <person name="Zhang R."/>
            <person name="Sun G."/>
        </authorList>
    </citation>
    <scope>NUCLEOTIDE SEQUENCE [LARGE SCALE GENOMIC DNA]</scope>
    <source>
        <strain evidence="3 4">LNHT1506</strain>
    </source>
</reference>
<protein>
    <submittedName>
        <fullName evidence="3">Uncharacterized protein</fullName>
    </submittedName>
</protein>
<feature type="region of interest" description="Disordered" evidence="1">
    <location>
        <begin position="1"/>
        <end position="22"/>
    </location>
</feature>
<gene>
    <name evidence="3" type="ORF">AMS68_007510</name>
</gene>
<feature type="transmembrane region" description="Helical" evidence="2">
    <location>
        <begin position="237"/>
        <end position="255"/>
    </location>
</feature>
<sequence length="791" mass="86431">MAQSSSDHLDPNSQPGQSHNSFEMQANAFPFASLPTRPQPVRSSSSGINSTTLLLTEDDSDTSSQQQAKPESRSKRSYFRYFCTTFRLLIIYSILAKVGGWDIPEDEKAAFYKSRRLAFVKSLIHWLPVSVAVTLVFLNIWQYYIGGELAGPEGQDAQKLAALQFAAKLHELLMLASLSTIVFAYIRYQMAFGDGVTIGMVFAGQQFQSISNLWSIEFWSAVYNARNHASGVRRQRWFLVTLITCATLLGVSVGPSSANLMRPRLDWWPSGGSTFYLNVSQDALYSRTLDAYDVPQHCSTASQDAYCPSSGFEAIADQLLPFWLRATPLQSLPESIRVSDPLAVREMRVFYRSRNDGAGIIWSNPWTHAYVGLAAVADGVAEITRLWAYAARNAAKGKRFEYRLDASFSVDSYQPVVMTYCMPWSAYGLNRSGSNFTLYFPMPFSGVGLGSSGETLQESMSYYNDYVVDTLPAISSWLRGAVFDGTAAAINWINDTTILNRTGSSLLAVVALPAVVAGTPQYLCCNINMSRSAVTLVGTRNEPKVVRSVERGGATLDIFPTTAWAALTNPYLPSLGMDAFAYLAAAGGVSNATAPRTSPLDRVYAIESIIASMLANGLARMPYRASLVGNLKGLKDPSNEWSGGAWADELMPEGELGYGGNAYELPSDLTSPTTTLTVQARANGYAYSTEGATQKAALVVLCLYCVMAVVHTLYNLYTGLSSSTWDTEPELTALAVNSERSVAMHNTGAGIHSIKTMEQVVKVRTKDDRLELVFHDTIPGGKTVEPGHVYH</sequence>